<evidence type="ECO:0000259" key="2">
    <source>
        <dbReference type="Pfam" id="PF20150"/>
    </source>
</evidence>
<name>A0A1E1LKC5_9HELO</name>
<evidence type="ECO:0000313" key="4">
    <source>
        <dbReference type="Proteomes" id="UP000178912"/>
    </source>
</evidence>
<dbReference type="PANTHER" id="PTHR35910">
    <property type="entry name" value="2EXR DOMAIN-CONTAINING PROTEIN"/>
    <property type="match status" value="1"/>
</dbReference>
<dbReference type="Proteomes" id="UP000178912">
    <property type="component" value="Unassembled WGS sequence"/>
</dbReference>
<dbReference type="Pfam" id="PF20150">
    <property type="entry name" value="2EXR"/>
    <property type="match status" value="1"/>
</dbReference>
<dbReference type="InterPro" id="IPR045518">
    <property type="entry name" value="2EXR"/>
</dbReference>
<evidence type="ECO:0000313" key="3">
    <source>
        <dbReference type="EMBL" id="CZT10249.1"/>
    </source>
</evidence>
<proteinExistence type="predicted"/>
<gene>
    <name evidence="3" type="ORF">RAG0_14781</name>
</gene>
<evidence type="ECO:0000256" key="1">
    <source>
        <dbReference type="SAM" id="MobiDB-lite"/>
    </source>
</evidence>
<feature type="region of interest" description="Disordered" evidence="1">
    <location>
        <begin position="226"/>
        <end position="252"/>
    </location>
</feature>
<dbReference type="OrthoDB" id="3497944at2759"/>
<dbReference type="EMBL" id="FJUX01000125">
    <property type="protein sequence ID" value="CZT10249.1"/>
    <property type="molecule type" value="Genomic_DNA"/>
</dbReference>
<sequence length="318" mass="36070">MEAYDPESASSMSEQGDADVVAFRSDPVFDATLEDSFNCVFRALLTETSDASSRPYLPAIPEATWPGPRLVEAAICEDETTMEYEDVSILRFAGSVSTLLNMNFGTRIMEQDPAESCPPPVSLHVCLESRQHTLKQYRLMEHTNAKAGSFYFNPHHDVLWFSFDFTDEPSYLRDLLHCYGEQLNCIESVLVREVEWEEFTPRRYMSKYLSCLGGLKSIAVLFRDEEDDDSDGDDGGDSDEDMGSVQDVDEENGGDEIAIDEDNMEFNNRHDCSKGIVIEGTKLEARADELKREYAKLSRIQDGIAKDFRCMDRYGTFY</sequence>
<feature type="domain" description="2EXR" evidence="2">
    <location>
        <begin position="64"/>
        <end position="159"/>
    </location>
</feature>
<organism evidence="3 4">
    <name type="scientific">Rhynchosporium agropyri</name>
    <dbReference type="NCBI Taxonomy" id="914238"/>
    <lineage>
        <taxon>Eukaryota</taxon>
        <taxon>Fungi</taxon>
        <taxon>Dikarya</taxon>
        <taxon>Ascomycota</taxon>
        <taxon>Pezizomycotina</taxon>
        <taxon>Leotiomycetes</taxon>
        <taxon>Helotiales</taxon>
        <taxon>Ploettnerulaceae</taxon>
        <taxon>Rhynchosporium</taxon>
    </lineage>
</organism>
<keyword evidence="4" id="KW-1185">Reference proteome</keyword>
<dbReference type="AlphaFoldDB" id="A0A1E1LKC5"/>
<protein>
    <recommendedName>
        <fullName evidence="2">2EXR domain-containing protein</fullName>
    </recommendedName>
</protein>
<dbReference type="PANTHER" id="PTHR35910:SF6">
    <property type="entry name" value="2EXR DOMAIN-CONTAINING PROTEIN"/>
    <property type="match status" value="1"/>
</dbReference>
<accession>A0A1E1LKC5</accession>
<reference evidence="4" key="1">
    <citation type="submission" date="2016-03" db="EMBL/GenBank/DDBJ databases">
        <authorList>
            <person name="Guldener U."/>
        </authorList>
    </citation>
    <scope>NUCLEOTIDE SEQUENCE [LARGE SCALE GENOMIC DNA]</scope>
    <source>
        <strain evidence="4">04CH-RAC-A.6.1</strain>
    </source>
</reference>